<dbReference type="SUPFAM" id="SSF56784">
    <property type="entry name" value="HAD-like"/>
    <property type="match status" value="1"/>
</dbReference>
<feature type="domain" description="ACT" evidence="12">
    <location>
        <begin position="564"/>
        <end position="633"/>
    </location>
</feature>
<dbReference type="Proteomes" id="UP001497602">
    <property type="component" value="Unassembled WGS sequence"/>
</dbReference>
<comment type="catalytic activity">
    <reaction evidence="10">
        <text>(R)-2-hydroxyglutarate + NAD(+) = 2-oxoglutarate + NADH + H(+)</text>
        <dbReference type="Rhea" id="RHEA:49612"/>
        <dbReference type="ChEBI" id="CHEBI:15378"/>
        <dbReference type="ChEBI" id="CHEBI:15801"/>
        <dbReference type="ChEBI" id="CHEBI:16810"/>
        <dbReference type="ChEBI" id="CHEBI:57540"/>
        <dbReference type="ChEBI" id="CHEBI:57945"/>
        <dbReference type="EC" id="1.1.1.399"/>
    </reaction>
</comment>
<keyword evidence="8" id="KW-0520">NAD</keyword>
<evidence type="ECO:0000256" key="3">
    <source>
        <dbReference type="ARBA" id="ARBA00005854"/>
    </source>
</evidence>
<proteinExistence type="inferred from homology"/>
<dbReference type="InterPro" id="IPR045865">
    <property type="entry name" value="ACT-like_dom_sf"/>
</dbReference>
<dbReference type="NCBIfam" id="TIGR01488">
    <property type="entry name" value="HAD-SF-IB"/>
    <property type="match status" value="1"/>
</dbReference>
<dbReference type="InterPro" id="IPR023214">
    <property type="entry name" value="HAD_sf"/>
</dbReference>
<dbReference type="InterPro" id="IPR050418">
    <property type="entry name" value="D-iso_2-hydroxyacid_DH_PdxB"/>
</dbReference>
<dbReference type="EC" id="1.1.1.95" evidence="5"/>
<dbReference type="PROSITE" id="PS51671">
    <property type="entry name" value="ACT"/>
    <property type="match status" value="1"/>
</dbReference>
<dbReference type="InterPro" id="IPR054480">
    <property type="entry name" value="AHAS_small-like_ACT"/>
</dbReference>
<evidence type="ECO:0000313" key="14">
    <source>
        <dbReference type="Proteomes" id="UP001497602"/>
    </source>
</evidence>
<dbReference type="SUPFAM" id="SSF51735">
    <property type="entry name" value="NAD(P)-binding Rossmann-fold domains"/>
    <property type="match status" value="1"/>
</dbReference>
<name>A0ABM9PHG0_9FLAO</name>
<dbReference type="InterPro" id="IPR036412">
    <property type="entry name" value="HAD-like_sf"/>
</dbReference>
<dbReference type="CDD" id="cd12176">
    <property type="entry name" value="PGDH_3"/>
    <property type="match status" value="1"/>
</dbReference>
<organism evidence="13 14">
    <name type="scientific">Tenacibaculum vairaonense</name>
    <dbReference type="NCBI Taxonomy" id="3137860"/>
    <lineage>
        <taxon>Bacteria</taxon>
        <taxon>Pseudomonadati</taxon>
        <taxon>Bacteroidota</taxon>
        <taxon>Flavobacteriia</taxon>
        <taxon>Flavobacteriales</taxon>
        <taxon>Flavobacteriaceae</taxon>
        <taxon>Tenacibaculum</taxon>
    </lineage>
</organism>
<evidence type="ECO:0000313" key="13">
    <source>
        <dbReference type="EMBL" id="CAL2105039.1"/>
    </source>
</evidence>
<dbReference type="InterPro" id="IPR029752">
    <property type="entry name" value="D-isomer_DH_CS1"/>
</dbReference>
<evidence type="ECO:0000256" key="11">
    <source>
        <dbReference type="ARBA" id="ARBA00048731"/>
    </source>
</evidence>
<evidence type="ECO:0000256" key="8">
    <source>
        <dbReference type="ARBA" id="ARBA00023027"/>
    </source>
</evidence>
<keyword evidence="14" id="KW-1185">Reference proteome</keyword>
<evidence type="ECO:0000256" key="4">
    <source>
        <dbReference type="ARBA" id="ARBA00013001"/>
    </source>
</evidence>
<keyword evidence="7 13" id="KW-0560">Oxidoreductase</keyword>
<accession>A0ABM9PHG0</accession>
<dbReference type="SUPFAM" id="SSF55021">
    <property type="entry name" value="ACT-like"/>
    <property type="match status" value="1"/>
</dbReference>
<dbReference type="InterPro" id="IPR036291">
    <property type="entry name" value="NAD(P)-bd_dom_sf"/>
</dbReference>
<dbReference type="PROSITE" id="PS00065">
    <property type="entry name" value="D_2_HYDROXYACID_DH_1"/>
    <property type="match status" value="1"/>
</dbReference>
<dbReference type="Gene3D" id="3.40.50.1000">
    <property type="entry name" value="HAD superfamily/HAD-like"/>
    <property type="match status" value="1"/>
</dbReference>
<dbReference type="Gene3D" id="3.30.70.260">
    <property type="match status" value="1"/>
</dbReference>
<gene>
    <name evidence="13" type="ORF">T190115A13A_120034</name>
</gene>
<dbReference type="InterPro" id="IPR006139">
    <property type="entry name" value="D-isomer_2_OHA_DH_cat_dom"/>
</dbReference>
<dbReference type="EMBL" id="CAXJRC010000003">
    <property type="protein sequence ID" value="CAL2105039.1"/>
    <property type="molecule type" value="Genomic_DNA"/>
</dbReference>
<dbReference type="Pfam" id="PF12710">
    <property type="entry name" value="HAD"/>
    <property type="match status" value="1"/>
</dbReference>
<dbReference type="InterPro" id="IPR006140">
    <property type="entry name" value="D-isomer_DH_NAD-bd"/>
</dbReference>
<dbReference type="Gene3D" id="1.10.150.210">
    <property type="entry name" value="Phosphoserine phosphatase, domain 2"/>
    <property type="match status" value="1"/>
</dbReference>
<dbReference type="CDD" id="cd04901">
    <property type="entry name" value="ACT_3PGDH"/>
    <property type="match status" value="1"/>
</dbReference>
<evidence type="ECO:0000256" key="6">
    <source>
        <dbReference type="ARBA" id="ARBA00021582"/>
    </source>
</evidence>
<dbReference type="Gene3D" id="3.40.50.720">
    <property type="entry name" value="NAD(P)-binding Rossmann-like Domain"/>
    <property type="match status" value="2"/>
</dbReference>
<dbReference type="Pfam" id="PF02826">
    <property type="entry name" value="2-Hacid_dh_C"/>
    <property type="match status" value="1"/>
</dbReference>
<sequence length="633" mass="70902">MNTTSTLKRNYVFDFDSTLTKVEALDVLAEITLANNPQKKEIIEGITNITNLGIDGEISFPESLERRIKMLDAKKSDLTLLIKELRRKVSVSIERNKEFFEQFSDDIYVISAGFKEFIDPIVAEYNIPSERVYANTFEFDDNDSIVGFDRENVLSTHNGKIQCLKDLNLQGEIQVIGDGYSDYVTREAGVADTFFAYTENIKRDKTVANADYIAPNLDEFLYVNNLPRKISYPKNRIKILLLENIHVDANTKLTEDGFSVETVSRSLSEDELIEKLKDVHVLGIRSKTQVTKKVIQAAEKLMVVSAFCIGTKQIDLEACKENGIVVFNAPYSNTRSVVELAIGEIIMLMRSVFQRSTELHNGQWNKTAQGSREVRGKKLGIVGYGNIGKQLSVLAEGLGMDVYYYDVEDKLALGNATRINTLKELLNISDVVTLHVDDNSANKNFIGEEEIAQMKDGAHLVNLSRGFVVDIQALVTALKSGKLAGAAVDVYPEEPRKNGDFYTELKGLDNVILTPHVGGSTEEAQRDIADFVPNKIMAYINSGNTVDAVNFPNIRLPKHKNAHRFLHIHKNVPGIMAKINKELAAYELNIAGQYLSTDDKVGYVITDVDKEYNQEVIAKLKEVDGTIKFRVLY</sequence>
<dbReference type="EC" id="1.1.1.399" evidence="4"/>
<dbReference type="InterPro" id="IPR002912">
    <property type="entry name" value="ACT_dom"/>
</dbReference>
<comment type="catalytic activity">
    <reaction evidence="11">
        <text>(2R)-3-phosphoglycerate + NAD(+) = 3-phosphooxypyruvate + NADH + H(+)</text>
        <dbReference type="Rhea" id="RHEA:12641"/>
        <dbReference type="ChEBI" id="CHEBI:15378"/>
        <dbReference type="ChEBI" id="CHEBI:18110"/>
        <dbReference type="ChEBI" id="CHEBI:57540"/>
        <dbReference type="ChEBI" id="CHEBI:57945"/>
        <dbReference type="ChEBI" id="CHEBI:58272"/>
        <dbReference type="EC" id="1.1.1.95"/>
    </reaction>
</comment>
<evidence type="ECO:0000256" key="5">
    <source>
        <dbReference type="ARBA" id="ARBA00013143"/>
    </source>
</evidence>
<comment type="similarity">
    <text evidence="3">Belongs to the D-isomer specific 2-hydroxyacid dehydrogenase family.</text>
</comment>
<dbReference type="RefSeq" id="WP_348736811.1">
    <property type="nucleotide sequence ID" value="NZ_CAXJRC010000003.1"/>
</dbReference>
<evidence type="ECO:0000259" key="12">
    <source>
        <dbReference type="PROSITE" id="PS51671"/>
    </source>
</evidence>
<evidence type="ECO:0000256" key="9">
    <source>
        <dbReference type="ARBA" id="ARBA00030455"/>
    </source>
</evidence>
<dbReference type="Pfam" id="PF00389">
    <property type="entry name" value="2-Hacid_dh"/>
    <property type="match status" value="1"/>
</dbReference>
<dbReference type="Pfam" id="PF22629">
    <property type="entry name" value="ACT_AHAS_ss"/>
    <property type="match status" value="1"/>
</dbReference>
<protein>
    <recommendedName>
        <fullName evidence="6">D-3-phosphoglycerate dehydrogenase</fullName>
        <ecNumber evidence="4">1.1.1.399</ecNumber>
        <ecNumber evidence="5">1.1.1.95</ecNumber>
    </recommendedName>
    <alternativeName>
        <fullName evidence="9">2-oxoglutarate reductase</fullName>
    </alternativeName>
</protein>
<evidence type="ECO:0000256" key="7">
    <source>
        <dbReference type="ARBA" id="ARBA00023002"/>
    </source>
</evidence>
<reference evidence="13 14" key="1">
    <citation type="submission" date="2024-05" db="EMBL/GenBank/DDBJ databases">
        <authorList>
            <person name="Duchaud E."/>
        </authorList>
    </citation>
    <scope>NUCLEOTIDE SEQUENCE [LARGE SCALE GENOMIC DNA]</scope>
    <source>
        <strain evidence="13">Ena-SAMPLE-TAB-13-05-2024-13:56:06:370-140305</strain>
    </source>
</reference>
<comment type="function">
    <text evidence="1">Catalyzes the reversible oxidation of 3-phospho-D-glycerate to 3-phosphonooxypyruvate, the first step of the phosphorylated L-serine biosynthesis pathway. Also catalyzes the reversible oxidation of 2-hydroxyglutarate to 2-oxoglutarate.</text>
</comment>
<dbReference type="PANTHER" id="PTHR43761">
    <property type="entry name" value="D-ISOMER SPECIFIC 2-HYDROXYACID DEHYDROGENASE FAMILY PROTEIN (AFU_ORTHOLOGUE AFUA_1G13630)"/>
    <property type="match status" value="1"/>
</dbReference>
<evidence type="ECO:0000256" key="2">
    <source>
        <dbReference type="ARBA" id="ARBA00005216"/>
    </source>
</evidence>
<evidence type="ECO:0000256" key="1">
    <source>
        <dbReference type="ARBA" id="ARBA00003800"/>
    </source>
</evidence>
<comment type="pathway">
    <text evidence="2">Amino-acid biosynthesis; L-serine biosynthesis; L-serine from 3-phospho-D-glycerate: step 1/3.</text>
</comment>
<evidence type="ECO:0000256" key="10">
    <source>
        <dbReference type="ARBA" id="ARBA00048126"/>
    </source>
</evidence>
<dbReference type="SUPFAM" id="SSF52283">
    <property type="entry name" value="Formate/glycerate dehydrogenase catalytic domain-like"/>
    <property type="match status" value="1"/>
</dbReference>
<dbReference type="GO" id="GO:0004617">
    <property type="term" value="F:phosphoglycerate dehydrogenase activity"/>
    <property type="evidence" value="ECO:0007669"/>
    <property type="project" value="UniProtKB-EC"/>
</dbReference>
<dbReference type="NCBIfam" id="NF008759">
    <property type="entry name" value="PRK11790.1"/>
    <property type="match status" value="1"/>
</dbReference>
<dbReference type="PANTHER" id="PTHR43761:SF1">
    <property type="entry name" value="D-ISOMER SPECIFIC 2-HYDROXYACID DEHYDROGENASE CATALYTIC DOMAIN-CONTAINING PROTEIN-RELATED"/>
    <property type="match status" value="1"/>
</dbReference>
<comment type="caution">
    <text evidence="13">The sequence shown here is derived from an EMBL/GenBank/DDBJ whole genome shotgun (WGS) entry which is preliminary data.</text>
</comment>